<reference evidence="6 7" key="1">
    <citation type="submission" date="2019-05" db="EMBL/GenBank/DDBJ databases">
        <authorList>
            <person name="Farhan Ul Haque M."/>
        </authorList>
    </citation>
    <scope>NUCLEOTIDE SEQUENCE [LARGE SCALE GENOMIC DNA]</scope>
    <source>
        <strain evidence="6">2</strain>
    </source>
</reference>
<sequence>MTELARVAGLLFNRPLLLMPETAIAIASNLADRFGVDPMQPPAEASAFRGRPVTGTLDDGSKANLYRMQDGVAIIPVMGELVNRGSWIGASSGLTSYEGLAEQLRKASADPNVRGILLDVDSPGGEAAGAMETGAIVRQTAAQKPVVAYVSGLAASAGYAISAGASHIVTAPSANLGSIGVVRLHVDRSEAIARAGLKPTLITAGAYKGDHSSFTPLEPDARARIQAGVDDLYDLFVSHVAASRKLPEKAVRATEAGLFMGQRAVDAGLADRVGDFDDAMAYFDDSTPKNVILSGANMTEQTTANAAAELAAATSSAASQARAAERARTQAILNAPEATGRADLANYLAFETDMAPEAASALLAKAPAVAPAAAAASEQAAARPRLAVPVPDVNPDADAAAGAEAASGWDKIYTDLNRQAAASNRAFVIPG</sequence>
<dbReference type="EMBL" id="CABFMQ020000142">
    <property type="protein sequence ID" value="VTZ52491.1"/>
    <property type="molecule type" value="Genomic_DNA"/>
</dbReference>
<dbReference type="InterPro" id="IPR029045">
    <property type="entry name" value="ClpP/crotonase-like_dom_sf"/>
</dbReference>
<dbReference type="PANTHER" id="PTHR33209:SF1">
    <property type="entry name" value="PEPTIDASE S49 DOMAIN-CONTAINING PROTEIN"/>
    <property type="match status" value="1"/>
</dbReference>
<keyword evidence="7" id="KW-1185">Reference proteome</keyword>
<dbReference type="Proteomes" id="UP000485880">
    <property type="component" value="Unassembled WGS sequence"/>
</dbReference>
<keyword evidence="2" id="KW-0645">Protease</keyword>
<keyword evidence="3" id="KW-0378">Hydrolase</keyword>
<comment type="similarity">
    <text evidence="1">Belongs to the peptidase S49 family.</text>
</comment>
<organism evidence="6 7">
    <name type="scientific">Methylocella tundrae</name>
    <dbReference type="NCBI Taxonomy" id="227605"/>
    <lineage>
        <taxon>Bacteria</taxon>
        <taxon>Pseudomonadati</taxon>
        <taxon>Pseudomonadota</taxon>
        <taxon>Alphaproteobacteria</taxon>
        <taxon>Hyphomicrobiales</taxon>
        <taxon>Beijerinckiaceae</taxon>
        <taxon>Methylocella</taxon>
    </lineage>
</organism>
<evidence type="ECO:0000256" key="4">
    <source>
        <dbReference type="ARBA" id="ARBA00022825"/>
    </source>
</evidence>
<keyword evidence="4" id="KW-0720">Serine protease</keyword>
<dbReference type="GO" id="GO:0006508">
    <property type="term" value="P:proteolysis"/>
    <property type="evidence" value="ECO:0007669"/>
    <property type="project" value="UniProtKB-KW"/>
</dbReference>
<dbReference type="CDD" id="cd07022">
    <property type="entry name" value="S49_Sppa_36K_type"/>
    <property type="match status" value="1"/>
</dbReference>
<protein>
    <submittedName>
        <fullName evidence="6">Peptidase S49</fullName>
    </submittedName>
</protein>
<evidence type="ECO:0000256" key="2">
    <source>
        <dbReference type="ARBA" id="ARBA00022670"/>
    </source>
</evidence>
<dbReference type="SUPFAM" id="SSF52096">
    <property type="entry name" value="ClpP/crotonase"/>
    <property type="match status" value="1"/>
</dbReference>
<comment type="caution">
    <text evidence="6">The sequence shown here is derived from an EMBL/GenBank/DDBJ whole genome shotgun (WGS) entry which is preliminary data.</text>
</comment>
<accession>A0A8B6MCM0</accession>
<dbReference type="PANTHER" id="PTHR33209">
    <property type="entry name" value="PROTEASE 4"/>
    <property type="match status" value="1"/>
</dbReference>
<dbReference type="GO" id="GO:0008236">
    <property type="term" value="F:serine-type peptidase activity"/>
    <property type="evidence" value="ECO:0007669"/>
    <property type="project" value="UniProtKB-KW"/>
</dbReference>
<gene>
    <name evidence="6" type="ORF">MPC4_80162</name>
</gene>
<proteinExistence type="inferred from homology"/>
<feature type="domain" description="Peptidase S49" evidence="5">
    <location>
        <begin position="140"/>
        <end position="282"/>
    </location>
</feature>
<evidence type="ECO:0000259" key="5">
    <source>
        <dbReference type="Pfam" id="PF01343"/>
    </source>
</evidence>
<dbReference type="InterPro" id="IPR033855">
    <property type="entry name" value="Protein_C"/>
</dbReference>
<evidence type="ECO:0000256" key="1">
    <source>
        <dbReference type="ARBA" id="ARBA00008683"/>
    </source>
</evidence>
<dbReference type="Gene3D" id="6.20.330.10">
    <property type="match status" value="1"/>
</dbReference>
<dbReference type="InterPro" id="IPR002142">
    <property type="entry name" value="Peptidase_S49"/>
</dbReference>
<dbReference type="Pfam" id="PF01343">
    <property type="entry name" value="Peptidase_S49"/>
    <property type="match status" value="1"/>
</dbReference>
<dbReference type="Gene3D" id="3.90.226.10">
    <property type="entry name" value="2-enoyl-CoA Hydratase, Chain A, domain 1"/>
    <property type="match status" value="1"/>
</dbReference>
<evidence type="ECO:0000256" key="3">
    <source>
        <dbReference type="ARBA" id="ARBA00022801"/>
    </source>
</evidence>
<name>A0A8B6MCM0_METTU</name>
<evidence type="ECO:0000313" key="6">
    <source>
        <dbReference type="EMBL" id="VTZ52491.1"/>
    </source>
</evidence>
<evidence type="ECO:0000313" key="7">
    <source>
        <dbReference type="Proteomes" id="UP000485880"/>
    </source>
</evidence>
<dbReference type="RefSeq" id="WP_174514062.1">
    <property type="nucleotide sequence ID" value="NZ_CABFMQ020000142.1"/>
</dbReference>
<dbReference type="AlphaFoldDB" id="A0A8B6MCM0"/>